<dbReference type="SUPFAM" id="SSF52266">
    <property type="entry name" value="SGNH hydrolase"/>
    <property type="match status" value="1"/>
</dbReference>
<dbReference type="PANTHER" id="PTHR30383">
    <property type="entry name" value="THIOESTERASE 1/PROTEASE 1/LYSOPHOSPHOLIPASE L1"/>
    <property type="match status" value="1"/>
</dbReference>
<reference evidence="3" key="1">
    <citation type="submission" date="2022-06" db="EMBL/GenBank/DDBJ databases">
        <title>Akkermansia biwalacus sp. nov., an anaerobic mucin-degrading bacterium isolated from human intestine.</title>
        <authorList>
            <person name="Kobayashi Y."/>
            <person name="Inoue S."/>
            <person name="Kawahara T."/>
            <person name="Kohda N."/>
        </authorList>
    </citation>
    <scope>NUCLEOTIDE SEQUENCE</scope>
    <source>
        <strain evidence="3">WON2089</strain>
    </source>
</reference>
<protein>
    <recommendedName>
        <fullName evidence="2">SGNH hydrolase-type esterase domain-containing protein</fullName>
    </recommendedName>
</protein>
<dbReference type="Pfam" id="PF13472">
    <property type="entry name" value="Lipase_GDSL_2"/>
    <property type="match status" value="1"/>
</dbReference>
<dbReference type="InterPro" id="IPR013830">
    <property type="entry name" value="SGNH_hydro"/>
</dbReference>
<evidence type="ECO:0000259" key="2">
    <source>
        <dbReference type="Pfam" id="PF13472"/>
    </source>
</evidence>
<name>A0ABM7ZD79_9BACT</name>
<dbReference type="Proteomes" id="UP001062263">
    <property type="component" value="Chromosome"/>
</dbReference>
<accession>A0ABM7ZD79</accession>
<evidence type="ECO:0000313" key="4">
    <source>
        <dbReference type="Proteomes" id="UP001062263"/>
    </source>
</evidence>
<evidence type="ECO:0000313" key="3">
    <source>
        <dbReference type="EMBL" id="BDL42639.1"/>
    </source>
</evidence>
<dbReference type="PANTHER" id="PTHR30383:SF32">
    <property type="entry name" value="SGNH-HYDROLASE"/>
    <property type="match status" value="1"/>
</dbReference>
<keyword evidence="4" id="KW-1185">Reference proteome</keyword>
<proteinExistence type="predicted"/>
<dbReference type="InterPro" id="IPR051532">
    <property type="entry name" value="Ester_Hydrolysis_Enzymes"/>
</dbReference>
<sequence length="259" mass="28881">MNFMLSIFTLLLGASCLAFSSLSAPAVALPATLKPEPHQRDPYDWNARHEAVKRRNREVKPEYVMIGDSITHHWGGEPSGDSGKRGEDSWKKLFGPHRATNMGFGFDYVDNAYYRVQNGELDGISPRVVIVLLGTNNLGHRRDTPQACADNMAAFIRLVRRKCPSSRVLLLGILPRKEKDLEQPIIQTNKLLAKLHDGKAVFFANPGKALLSEDGASPRQDFMRDTVHPNGKGYEVLGRELGILLKRMDSAYRGGQDSR</sequence>
<dbReference type="InterPro" id="IPR036514">
    <property type="entry name" value="SGNH_hydro_sf"/>
</dbReference>
<feature type="domain" description="SGNH hydrolase-type esterase" evidence="2">
    <location>
        <begin position="66"/>
        <end position="236"/>
    </location>
</feature>
<evidence type="ECO:0000256" key="1">
    <source>
        <dbReference type="SAM" id="SignalP"/>
    </source>
</evidence>
<dbReference type="RefSeq" id="WP_215434916.1">
    <property type="nucleotide sequence ID" value="NZ_AP025943.1"/>
</dbReference>
<keyword evidence="1" id="KW-0732">Signal</keyword>
<dbReference type="EMBL" id="AP025943">
    <property type="protein sequence ID" value="BDL42639.1"/>
    <property type="molecule type" value="Genomic_DNA"/>
</dbReference>
<dbReference type="Gene3D" id="3.40.50.1110">
    <property type="entry name" value="SGNH hydrolase"/>
    <property type="match status" value="1"/>
</dbReference>
<gene>
    <name evidence="3" type="ORF">Abiwalacus_02130</name>
</gene>
<feature type="signal peptide" evidence="1">
    <location>
        <begin position="1"/>
        <end position="20"/>
    </location>
</feature>
<feature type="chain" id="PRO_5045272088" description="SGNH hydrolase-type esterase domain-containing protein" evidence="1">
    <location>
        <begin position="21"/>
        <end position="259"/>
    </location>
</feature>
<organism evidence="3 4">
    <name type="scientific">Akkermansia biwaensis</name>
    <dbReference type="NCBI Taxonomy" id="2946555"/>
    <lineage>
        <taxon>Bacteria</taxon>
        <taxon>Pseudomonadati</taxon>
        <taxon>Verrucomicrobiota</taxon>
        <taxon>Verrucomicrobiia</taxon>
        <taxon>Verrucomicrobiales</taxon>
        <taxon>Akkermansiaceae</taxon>
        <taxon>Akkermansia</taxon>
    </lineage>
</organism>